<dbReference type="EMBL" id="JBBPBN010000126">
    <property type="protein sequence ID" value="KAK8976776.1"/>
    <property type="molecule type" value="Genomic_DNA"/>
</dbReference>
<keyword evidence="1" id="KW-0238">DNA-binding</keyword>
<dbReference type="Proteomes" id="UP001396334">
    <property type="component" value="Unassembled WGS sequence"/>
</dbReference>
<dbReference type="PANTHER" id="PTHR31506">
    <property type="entry name" value="BES1/BZR1 HOMOLOG PROTEIN 3-RELATED"/>
    <property type="match status" value="1"/>
</dbReference>
<organism evidence="2 3">
    <name type="scientific">Hibiscus sabdariffa</name>
    <name type="common">roselle</name>
    <dbReference type="NCBI Taxonomy" id="183260"/>
    <lineage>
        <taxon>Eukaryota</taxon>
        <taxon>Viridiplantae</taxon>
        <taxon>Streptophyta</taxon>
        <taxon>Embryophyta</taxon>
        <taxon>Tracheophyta</taxon>
        <taxon>Spermatophyta</taxon>
        <taxon>Magnoliopsida</taxon>
        <taxon>eudicotyledons</taxon>
        <taxon>Gunneridae</taxon>
        <taxon>Pentapetalae</taxon>
        <taxon>rosids</taxon>
        <taxon>malvids</taxon>
        <taxon>Malvales</taxon>
        <taxon>Malvaceae</taxon>
        <taxon>Malvoideae</taxon>
        <taxon>Hibiscus</taxon>
    </lineage>
</organism>
<accession>A0ABR2NKS4</accession>
<keyword evidence="1" id="KW-0804">Transcription</keyword>
<evidence type="ECO:0000313" key="3">
    <source>
        <dbReference type="Proteomes" id="UP001396334"/>
    </source>
</evidence>
<comment type="function">
    <text evidence="1">Functions in brassinosteroid signaling. May function as transcriptional repressor.</text>
</comment>
<comment type="subcellular location">
    <subcellularLocation>
        <location evidence="1">Nucleus</location>
    </subcellularLocation>
</comment>
<comment type="similarity">
    <text evidence="1">Belongs to the BZR/LAT61 family.</text>
</comment>
<reference evidence="2 3" key="1">
    <citation type="journal article" date="2024" name="G3 (Bethesda)">
        <title>Genome assembly of Hibiscus sabdariffa L. provides insights into metabolisms of medicinal natural products.</title>
        <authorList>
            <person name="Kim T."/>
        </authorList>
    </citation>
    <scope>NUCLEOTIDE SEQUENCE [LARGE SCALE GENOMIC DNA]</scope>
    <source>
        <strain evidence="2">TK-2024</strain>
        <tissue evidence="2">Old leaves</tissue>
    </source>
</reference>
<dbReference type="InterPro" id="IPR033264">
    <property type="entry name" value="BZR"/>
</dbReference>
<proteinExistence type="inferred from homology"/>
<protein>
    <recommendedName>
        <fullName evidence="1">Protein BZR1 homolog</fullName>
    </recommendedName>
    <alternativeName>
        <fullName evidence="1">Protein BRASSINAZOLE-RESISTANT 1 homolog</fullName>
    </alternativeName>
</protein>
<keyword evidence="1" id="KW-0805">Transcription regulation</keyword>
<evidence type="ECO:0000313" key="2">
    <source>
        <dbReference type="EMBL" id="KAK8976776.1"/>
    </source>
</evidence>
<comment type="caution">
    <text evidence="2">The sequence shown here is derived from an EMBL/GenBank/DDBJ whole genome shotgun (WGS) entry which is preliminary data.</text>
</comment>
<keyword evidence="3" id="KW-1185">Reference proteome</keyword>
<name>A0ABR2NKS4_9ROSI</name>
<gene>
    <name evidence="2" type="ORF">V6N11_047546</name>
</gene>
<dbReference type="PANTHER" id="PTHR31506:SF2">
    <property type="entry name" value="BES1_BZR1 HOMOLOG PROTEIN 3"/>
    <property type="match status" value="1"/>
</dbReference>
<evidence type="ECO:0000256" key="1">
    <source>
        <dbReference type="RuleBase" id="RU369040"/>
    </source>
</evidence>
<sequence>MYFCFSCFCRDAKPVDLMDIVGGSASASRCSSHHSCLASSLGSRNRFGFKDEWLSAGGSRMWTPGQSGTCSPALPAGVDQTSVWPSGSLNLPFFFPHLGVLFHMRE</sequence>
<keyword evidence="1" id="KW-1070">Brassinosteroid signaling pathway</keyword>